<feature type="region of interest" description="Disordered" evidence="2">
    <location>
        <begin position="257"/>
        <end position="436"/>
    </location>
</feature>
<feature type="domain" description="BRCT" evidence="3">
    <location>
        <begin position="155"/>
        <end position="225"/>
    </location>
</feature>
<feature type="compositionally biased region" description="Low complexity" evidence="2">
    <location>
        <begin position="1370"/>
        <end position="1380"/>
    </location>
</feature>
<dbReference type="InterPro" id="IPR036420">
    <property type="entry name" value="BRCT_dom_sf"/>
</dbReference>
<feature type="compositionally biased region" description="Low complexity" evidence="2">
    <location>
        <begin position="1141"/>
        <end position="1155"/>
    </location>
</feature>
<feature type="region of interest" description="Disordered" evidence="2">
    <location>
        <begin position="1603"/>
        <end position="1631"/>
    </location>
</feature>
<dbReference type="PROSITE" id="PS50172">
    <property type="entry name" value="BRCT"/>
    <property type="match status" value="2"/>
</dbReference>
<reference evidence="4" key="1">
    <citation type="journal article" date="2020" name="bioRxiv">
        <title>Comparative genomics of Chlamydomonas.</title>
        <authorList>
            <person name="Craig R.J."/>
            <person name="Hasan A.R."/>
            <person name="Ness R.W."/>
            <person name="Keightley P.D."/>
        </authorList>
    </citation>
    <scope>NUCLEOTIDE SEQUENCE</scope>
    <source>
        <strain evidence="4">CCAP 11/173</strain>
    </source>
</reference>
<feature type="compositionally biased region" description="Basic residues" evidence="2">
    <location>
        <begin position="1540"/>
        <end position="1551"/>
    </location>
</feature>
<evidence type="ECO:0000313" key="5">
    <source>
        <dbReference type="Proteomes" id="UP000613740"/>
    </source>
</evidence>
<feature type="domain" description="BRCT" evidence="3">
    <location>
        <begin position="10"/>
        <end position="119"/>
    </location>
</feature>
<comment type="caution">
    <text evidence="4">The sequence shown here is derived from an EMBL/GenBank/DDBJ whole genome shotgun (WGS) entry which is preliminary data.</text>
</comment>
<evidence type="ECO:0000256" key="2">
    <source>
        <dbReference type="SAM" id="MobiDB-lite"/>
    </source>
</evidence>
<name>A0A836BDX1_9CHLO</name>
<feature type="compositionally biased region" description="Basic and acidic residues" evidence="2">
    <location>
        <begin position="586"/>
        <end position="601"/>
    </location>
</feature>
<evidence type="ECO:0000259" key="3">
    <source>
        <dbReference type="PROSITE" id="PS50172"/>
    </source>
</evidence>
<evidence type="ECO:0000313" key="4">
    <source>
        <dbReference type="EMBL" id="KAG2455045.1"/>
    </source>
</evidence>
<feature type="compositionally biased region" description="Gly residues" evidence="2">
    <location>
        <begin position="1934"/>
        <end position="1948"/>
    </location>
</feature>
<feature type="compositionally biased region" description="Low complexity" evidence="2">
    <location>
        <begin position="784"/>
        <end position="793"/>
    </location>
</feature>
<feature type="compositionally biased region" description="Low complexity" evidence="2">
    <location>
        <begin position="1529"/>
        <end position="1539"/>
    </location>
</feature>
<dbReference type="OrthoDB" id="552396at2759"/>
<feature type="compositionally biased region" description="Basic and acidic residues" evidence="2">
    <location>
        <begin position="763"/>
        <end position="772"/>
    </location>
</feature>
<dbReference type="SUPFAM" id="SSF52113">
    <property type="entry name" value="BRCT domain"/>
    <property type="match status" value="1"/>
</dbReference>
<feature type="compositionally biased region" description="Low complexity" evidence="2">
    <location>
        <begin position="534"/>
        <end position="585"/>
    </location>
</feature>
<feature type="region of interest" description="Disordered" evidence="2">
    <location>
        <begin position="1193"/>
        <end position="1492"/>
    </location>
</feature>
<feature type="region of interest" description="Disordered" evidence="2">
    <location>
        <begin position="970"/>
        <end position="1006"/>
    </location>
</feature>
<feature type="compositionally biased region" description="Low complexity" evidence="2">
    <location>
        <begin position="855"/>
        <end position="885"/>
    </location>
</feature>
<dbReference type="GO" id="GO:0033314">
    <property type="term" value="P:mitotic DNA replication checkpoint signaling"/>
    <property type="evidence" value="ECO:0007669"/>
    <property type="project" value="TreeGrafter"/>
</dbReference>
<feature type="compositionally biased region" description="Low complexity" evidence="2">
    <location>
        <begin position="1287"/>
        <end position="1299"/>
    </location>
</feature>
<dbReference type="GO" id="GO:0007095">
    <property type="term" value="P:mitotic G2 DNA damage checkpoint signaling"/>
    <property type="evidence" value="ECO:0007669"/>
    <property type="project" value="TreeGrafter"/>
</dbReference>
<dbReference type="GO" id="GO:0006270">
    <property type="term" value="P:DNA replication initiation"/>
    <property type="evidence" value="ECO:0007669"/>
    <property type="project" value="TreeGrafter"/>
</dbReference>
<feature type="compositionally biased region" description="Low complexity" evidence="2">
    <location>
        <begin position="1454"/>
        <end position="1470"/>
    </location>
</feature>
<dbReference type="Proteomes" id="UP000613740">
    <property type="component" value="Unassembled WGS sequence"/>
</dbReference>
<gene>
    <name evidence="4" type="ORF">HYH02_000870</name>
</gene>
<dbReference type="EMBL" id="JAEHOD010000001">
    <property type="protein sequence ID" value="KAG2455045.1"/>
    <property type="molecule type" value="Genomic_DNA"/>
</dbReference>
<protein>
    <recommendedName>
        <fullName evidence="3">BRCT domain-containing protein</fullName>
    </recommendedName>
</protein>
<proteinExistence type="predicted"/>
<keyword evidence="1" id="KW-0677">Repeat</keyword>
<feature type="compositionally biased region" description="Low complexity" evidence="2">
    <location>
        <begin position="404"/>
        <end position="416"/>
    </location>
</feature>
<feature type="region of interest" description="Disordered" evidence="2">
    <location>
        <begin position="456"/>
        <end position="885"/>
    </location>
</feature>
<dbReference type="InterPro" id="IPR001357">
    <property type="entry name" value="BRCT_dom"/>
</dbReference>
<feature type="compositionally biased region" description="Basic and acidic residues" evidence="2">
    <location>
        <begin position="331"/>
        <end position="341"/>
    </location>
</feature>
<feature type="compositionally biased region" description="Low complexity" evidence="2">
    <location>
        <begin position="684"/>
        <end position="696"/>
    </location>
</feature>
<feature type="compositionally biased region" description="Low complexity" evidence="2">
    <location>
        <begin position="826"/>
        <end position="847"/>
    </location>
</feature>
<feature type="region of interest" description="Disordered" evidence="2">
    <location>
        <begin position="1126"/>
        <end position="1178"/>
    </location>
</feature>
<dbReference type="PANTHER" id="PTHR13561:SF20">
    <property type="entry name" value="DNA TOPOISOMERASE 2-BINDING PROTEIN 1"/>
    <property type="match status" value="1"/>
</dbReference>
<feature type="compositionally biased region" description="Low complexity" evidence="2">
    <location>
        <begin position="997"/>
        <end position="1006"/>
    </location>
</feature>
<sequence>MEPPDARIEAAPQLFGGKLFVVHLVAAGPSSTTGKPGFTAKLRKLVLKSIFANGGHIIGTDDAYVEGADYVIATHEQQALVRQTREAQAGGAATCIFGPQWVLACVDEGQLLEANDAFGLLAEPPTVGIPGFRENGSFMHVSGIPADIKNLKLLLQYWVESMGGRVETEAVGAHVSHVLTWQEGALLPRHLAILSKFPHIRFVNYRWIMACHDSKALISEEPFLLQMPVEGLQAPAAPQEGSPAEQKQALQELTGQELSGDADPSMGQVSSKEQEERQLQQQEEEQEEPASSTQEQQLLEPGRAHARAVPPAEVKAELPELIGQQMGPQIDGRRPSPDQPRRTQQQAAERECHEQGHGLQSGAEQELQEHLISEPAVGAAAAADERSAGEAAEQQQSRQHQHPVDSQQQQQQQQQGGHHHQQRQPETVAVDGGRGVAGVTAAAGPCIWIKPEAAEAEVEAGADTGPLGVVGSSGGSEDGESQGIAGTASQPHPHPQPCEHQVQPQWQSQCLEPQAQHVQLLPPQEEGMQGGLAGAQEAQQQPHEQQAHEATAAALDRQGQEQGQQGQQGEWSQHQQPDQELPAQQQHEETEGHQQEQRQEEQEQQPQQEEQQKEQLPPTGYSPPPQLLHQQQSGLVAVKPEPRGASLGCVGVAPGAVLQSLRDAPDGAEGDARAGASPEPPLRRPLGQLQPGQQPGVRRRCCQHQQAAPQEADAVAPSPQEAVPETTALQVPPPQEEEEEWRTEGSPRPLVEAQQEQEEVQDEAQRDGHERPQPGSGGAEEAEPALATAAVSSRDPAEHAPAGPPDWQGAATASPRVKLEPEHLTAGAGAIGPVPQGPAGVGVATTGDTGGAGQDAGAAADVDGGATSPRPASAPVPSSEEPSQQAVMRAHRRVAAMLPSLLGSASESAEEATPLAGGGGGAAAGPLLLRCMASFAPGCMGAASDGACGGKVQAGAEGAAVVEPRCGGPDAMDAAPEVGAGPDSEALDGGVLPSPTAGAGEHPSSAPAAAAAAELAVTATAAAVAAAEAATAAPAGDAKGAVPPVQGKKGTAKLASLFASGALGGGAKRGRFHIVMPSGPAPLKAGVLGRDAAGGAAGGVGVEGGPGDVYAAAVASPAPNAGAAKAVEVEAVQEEEHEQRQPAAAKQQAARAGGKQPEGKAAAQPTRQRQRKNAKDTTAEALAAAAVVDATADVAETQGKEEKAQPQTRIAAAVAGTEQDAVAAEDEDQPSTAVADAPKVAQRRKRQQGAGGGDDARAADVPPPAPMPGPELQSAAAGPQAPEQQDAPTSLPAAAAPAKGAKRKAKAPAAAAAVAAATTTANNDSEAVAPAKTADTAGRAPPAAPDGVLPEHTAAPEAGGAGVGAGDGVDAGNAQVAAAGPHDDERKQKQAPPAKGIKRKAKAAAPVAPTVTAATEAAPGAQAEPGAWDAGEPMPTAELTAAEGGAGHKDKCKATVATEAAAVAAEAKAQPKTKRRRAAAPKPQADEGAAALEPEAKPMAELEVAAGPAPEAEVEVAAAAVGAPPALEKVPAGAAAAKAPRARAKAAGSKKAKAETAAVAAAAADAAAGGSDGQAGGAASPPGPFQPAVAAVAAAAPKGNDCKGAGTAGAKRAGGKRSAGEAELPAGTVSPPALKVPATAAAAGGGGAGGCAADPGQLTYALSGFSRSEDRAQYGNLLTKLGLTYIGAQGWDPRITALLAPSLKRSDKSVCAMAAGAWLLNTDFLHALQRQQQGQKAAGGGGAAAAAAAAASEGGGAAGGGGGGGGGALKLEGYELSKCEDGPAVISEGAPAHWRRRCAARGGGADARAFAGVALLVPEGLAKPLDTSTLDCMLTAGGGRCVPYRAGTGAAASGAGDAAARAGCQAAVVPAGCKHESKLVASLQAAGIPVLDGKYVVEWVAHPHRPLAAHFRHGTCAGPVLAELERRRGEVEPGDGGAAAGGGGGAAQ</sequence>
<organism evidence="4 5">
    <name type="scientific">Chlamydomonas schloesseri</name>
    <dbReference type="NCBI Taxonomy" id="2026947"/>
    <lineage>
        <taxon>Eukaryota</taxon>
        <taxon>Viridiplantae</taxon>
        <taxon>Chlorophyta</taxon>
        <taxon>core chlorophytes</taxon>
        <taxon>Chlorophyceae</taxon>
        <taxon>CS clade</taxon>
        <taxon>Chlamydomonadales</taxon>
        <taxon>Chlamydomonadaceae</taxon>
        <taxon>Chlamydomonas</taxon>
    </lineage>
</organism>
<feature type="compositionally biased region" description="Low complexity" evidence="2">
    <location>
        <begin position="1403"/>
        <end position="1427"/>
    </location>
</feature>
<evidence type="ECO:0000256" key="1">
    <source>
        <dbReference type="ARBA" id="ARBA00022737"/>
    </source>
</evidence>
<dbReference type="Gene3D" id="3.40.50.10190">
    <property type="entry name" value="BRCT domain"/>
    <property type="match status" value="2"/>
</dbReference>
<feature type="region of interest" description="Disordered" evidence="2">
    <location>
        <begin position="1929"/>
        <end position="1948"/>
    </location>
</feature>
<keyword evidence="5" id="KW-1185">Reference proteome</keyword>
<feature type="region of interest" description="Disordered" evidence="2">
    <location>
        <begin position="1529"/>
        <end position="1551"/>
    </location>
</feature>
<dbReference type="PANTHER" id="PTHR13561">
    <property type="entry name" value="DNA REPLICATION REGULATOR DPB11-RELATED"/>
    <property type="match status" value="1"/>
</dbReference>
<feature type="compositionally biased region" description="Low complexity" evidence="2">
    <location>
        <begin position="1307"/>
        <end position="1321"/>
    </location>
</feature>
<accession>A0A836BDX1</accession>
<feature type="compositionally biased region" description="Gly residues" evidence="2">
    <location>
        <begin position="1359"/>
        <end position="1369"/>
    </location>
</feature>